<dbReference type="CDD" id="cd01948">
    <property type="entry name" value="EAL"/>
    <property type="match status" value="1"/>
</dbReference>
<name>A0ABW1SGV9_9LACO</name>
<dbReference type="InterPro" id="IPR001633">
    <property type="entry name" value="EAL_dom"/>
</dbReference>
<reference evidence="3" key="1">
    <citation type="journal article" date="2019" name="Int. J. Syst. Evol. Microbiol.">
        <title>The Global Catalogue of Microorganisms (GCM) 10K type strain sequencing project: providing services to taxonomists for standard genome sequencing and annotation.</title>
        <authorList>
            <consortium name="The Broad Institute Genomics Platform"/>
            <consortium name="The Broad Institute Genome Sequencing Center for Infectious Disease"/>
            <person name="Wu L."/>
            <person name="Ma J."/>
        </authorList>
    </citation>
    <scope>NUCLEOTIDE SEQUENCE [LARGE SCALE GENOMIC DNA]</scope>
    <source>
        <strain evidence="3">CCM 8930</strain>
    </source>
</reference>
<dbReference type="Pfam" id="PF00563">
    <property type="entry name" value="EAL"/>
    <property type="match status" value="1"/>
</dbReference>
<evidence type="ECO:0000313" key="2">
    <source>
        <dbReference type="EMBL" id="MFC6200975.1"/>
    </source>
</evidence>
<dbReference type="Gene3D" id="3.20.20.450">
    <property type="entry name" value="EAL domain"/>
    <property type="match status" value="1"/>
</dbReference>
<dbReference type="Proteomes" id="UP001596171">
    <property type="component" value="Unassembled WGS sequence"/>
</dbReference>
<dbReference type="InterPro" id="IPR050706">
    <property type="entry name" value="Cyclic-di-GMP_PDE-like"/>
</dbReference>
<accession>A0ABW1SGV9</accession>
<dbReference type="EMBL" id="JBHSSE010000008">
    <property type="protein sequence ID" value="MFC6200975.1"/>
    <property type="molecule type" value="Genomic_DNA"/>
</dbReference>
<dbReference type="PROSITE" id="PS50883">
    <property type="entry name" value="EAL"/>
    <property type="match status" value="1"/>
</dbReference>
<evidence type="ECO:0000259" key="1">
    <source>
        <dbReference type="PROSITE" id="PS50883"/>
    </source>
</evidence>
<gene>
    <name evidence="2" type="ORF">ACFP1L_03570</name>
</gene>
<dbReference type="RefSeq" id="WP_307722489.1">
    <property type="nucleotide sequence ID" value="NZ_BJDI01000014.1"/>
</dbReference>
<comment type="caution">
    <text evidence="2">The sequence shown here is derived from an EMBL/GenBank/DDBJ whole genome shotgun (WGS) entry which is preliminary data.</text>
</comment>
<dbReference type="InterPro" id="IPR035919">
    <property type="entry name" value="EAL_sf"/>
</dbReference>
<evidence type="ECO:0000313" key="3">
    <source>
        <dbReference type="Proteomes" id="UP001596171"/>
    </source>
</evidence>
<dbReference type="SUPFAM" id="SSF141868">
    <property type="entry name" value="EAL domain-like"/>
    <property type="match status" value="1"/>
</dbReference>
<dbReference type="PANTHER" id="PTHR33121">
    <property type="entry name" value="CYCLIC DI-GMP PHOSPHODIESTERASE PDEF"/>
    <property type="match status" value="1"/>
</dbReference>
<protein>
    <submittedName>
        <fullName evidence="2">EAL domain-containing protein</fullName>
    </submittedName>
</protein>
<dbReference type="PANTHER" id="PTHR33121:SF70">
    <property type="entry name" value="SIGNALING PROTEIN YKOW"/>
    <property type="match status" value="1"/>
</dbReference>
<dbReference type="SMART" id="SM00052">
    <property type="entry name" value="EAL"/>
    <property type="match status" value="1"/>
</dbReference>
<keyword evidence="3" id="KW-1185">Reference proteome</keyword>
<proteinExistence type="predicted"/>
<sequence>MQPQVDIDTHQIYGYEALLRKSKQDGWTVPTSFLELSVADQAKLIEATIAELGSKITNQFLAFNLNRAQFSEPETLETILTLQKKIIPVRLAIELTETPTLPEMQRYSEILHAHDMKLDLDDVGTDNTYADIKAFLPYADKIKFAMQNFRMNGTADQIPKQLDFWVQQARKYDLTMILEGVEDEHDQKLAAKYGINIHQGYLYSKPVLPSIV</sequence>
<feature type="domain" description="EAL" evidence="1">
    <location>
        <begin position="1"/>
        <end position="212"/>
    </location>
</feature>
<organism evidence="2 3">
    <name type="scientific">Lactiplantibacillus nangangensis</name>
    <dbReference type="NCBI Taxonomy" id="2559917"/>
    <lineage>
        <taxon>Bacteria</taxon>
        <taxon>Bacillati</taxon>
        <taxon>Bacillota</taxon>
        <taxon>Bacilli</taxon>
        <taxon>Lactobacillales</taxon>
        <taxon>Lactobacillaceae</taxon>
        <taxon>Lactiplantibacillus</taxon>
    </lineage>
</organism>